<protein>
    <recommendedName>
        <fullName evidence="5">Transmembrane protein</fullName>
    </recommendedName>
</protein>
<keyword evidence="4" id="KW-1185">Reference proteome</keyword>
<name>A0A6A4NZG8_LUPAL</name>
<dbReference type="PANTHER" id="PTHR37746">
    <property type="entry name" value="TRANSMEMBRANE PROTEIN"/>
    <property type="match status" value="1"/>
</dbReference>
<feature type="region of interest" description="Disordered" evidence="1">
    <location>
        <begin position="76"/>
        <end position="103"/>
    </location>
</feature>
<gene>
    <name evidence="3" type="ORF">Lalb_Chr20g0122301</name>
</gene>
<dbReference type="Proteomes" id="UP000447434">
    <property type="component" value="Chromosome 20"/>
</dbReference>
<evidence type="ECO:0000256" key="1">
    <source>
        <dbReference type="SAM" id="MobiDB-lite"/>
    </source>
</evidence>
<keyword evidence="2" id="KW-0812">Transmembrane</keyword>
<dbReference type="AlphaFoldDB" id="A0A6A4NZG8"/>
<keyword evidence="2" id="KW-1133">Transmembrane helix</keyword>
<organism evidence="3 4">
    <name type="scientific">Lupinus albus</name>
    <name type="common">White lupine</name>
    <name type="synonym">Lupinus termis</name>
    <dbReference type="NCBI Taxonomy" id="3870"/>
    <lineage>
        <taxon>Eukaryota</taxon>
        <taxon>Viridiplantae</taxon>
        <taxon>Streptophyta</taxon>
        <taxon>Embryophyta</taxon>
        <taxon>Tracheophyta</taxon>
        <taxon>Spermatophyta</taxon>
        <taxon>Magnoliopsida</taxon>
        <taxon>eudicotyledons</taxon>
        <taxon>Gunneridae</taxon>
        <taxon>Pentapetalae</taxon>
        <taxon>rosids</taxon>
        <taxon>fabids</taxon>
        <taxon>Fabales</taxon>
        <taxon>Fabaceae</taxon>
        <taxon>Papilionoideae</taxon>
        <taxon>50 kb inversion clade</taxon>
        <taxon>genistoids sensu lato</taxon>
        <taxon>core genistoids</taxon>
        <taxon>Genisteae</taxon>
        <taxon>Lupinus</taxon>
    </lineage>
</organism>
<feature type="transmembrane region" description="Helical" evidence="2">
    <location>
        <begin position="48"/>
        <end position="69"/>
    </location>
</feature>
<feature type="compositionally biased region" description="Basic and acidic residues" evidence="1">
    <location>
        <begin position="76"/>
        <end position="92"/>
    </location>
</feature>
<evidence type="ECO:0000313" key="3">
    <source>
        <dbReference type="EMBL" id="KAE9591777.1"/>
    </source>
</evidence>
<sequence>MALINIINLLCMETLSFVSVFSSHPLFSFIVTFYTLIFLYLPHLFRKIVLSPVIILTGILLLFILRLGAIQKSEKEQKEKRKESETGEEKNRVQKQGKSVEPVETNSVEGIHRLITSNYEKEIKSEVGLKSSSRFEESFVEWNVKAPLEVIYEEYEGEETEHDANEKQDMIISRYPSLSRYYPESDSDSSSENGFPAIGKWDSPENICFRWEDEEEEERELGLIEIALDGCKKRTLEFQFEEENLIEIDISPTRRREFTGEEELFSGEISCN</sequence>
<keyword evidence="2" id="KW-0472">Membrane</keyword>
<comment type="caution">
    <text evidence="3">The sequence shown here is derived from an EMBL/GenBank/DDBJ whole genome shotgun (WGS) entry which is preliminary data.</text>
</comment>
<proteinExistence type="predicted"/>
<dbReference type="OrthoDB" id="1939257at2759"/>
<evidence type="ECO:0008006" key="5">
    <source>
        <dbReference type="Google" id="ProtNLM"/>
    </source>
</evidence>
<feature type="transmembrane region" description="Helical" evidence="2">
    <location>
        <begin position="20"/>
        <end position="41"/>
    </location>
</feature>
<evidence type="ECO:0000256" key="2">
    <source>
        <dbReference type="SAM" id="Phobius"/>
    </source>
</evidence>
<accession>A0A6A4NZG8</accession>
<reference evidence="4" key="1">
    <citation type="journal article" date="2020" name="Nat. Commun.">
        <title>Genome sequence of the cluster root forming white lupin.</title>
        <authorList>
            <person name="Hufnagel B."/>
            <person name="Marques A."/>
            <person name="Soriano A."/>
            <person name="Marques L."/>
            <person name="Divol F."/>
            <person name="Doumas P."/>
            <person name="Sallet E."/>
            <person name="Mancinotti D."/>
            <person name="Carrere S."/>
            <person name="Marande W."/>
            <person name="Arribat S."/>
            <person name="Keller J."/>
            <person name="Huneau C."/>
            <person name="Blein T."/>
            <person name="Aime D."/>
            <person name="Laguerre M."/>
            <person name="Taylor J."/>
            <person name="Schubert V."/>
            <person name="Nelson M."/>
            <person name="Geu-Flores F."/>
            <person name="Crespi M."/>
            <person name="Gallardo-Guerrero K."/>
            <person name="Delaux P.-M."/>
            <person name="Salse J."/>
            <person name="Berges H."/>
            <person name="Guyot R."/>
            <person name="Gouzy J."/>
            <person name="Peret B."/>
        </authorList>
    </citation>
    <scope>NUCLEOTIDE SEQUENCE [LARGE SCALE GENOMIC DNA]</scope>
    <source>
        <strain evidence="4">cv. Amiga</strain>
    </source>
</reference>
<dbReference type="EMBL" id="WOCE01000020">
    <property type="protein sequence ID" value="KAE9591777.1"/>
    <property type="molecule type" value="Genomic_DNA"/>
</dbReference>
<evidence type="ECO:0000313" key="4">
    <source>
        <dbReference type="Proteomes" id="UP000447434"/>
    </source>
</evidence>
<dbReference type="PANTHER" id="PTHR37746:SF1">
    <property type="entry name" value="TRANSMEMBRANE PROTEIN"/>
    <property type="match status" value="1"/>
</dbReference>